<dbReference type="Pfam" id="PF01063">
    <property type="entry name" value="Aminotran_4"/>
    <property type="match status" value="1"/>
</dbReference>
<dbReference type="Gene3D" id="3.30.470.10">
    <property type="match status" value="1"/>
</dbReference>
<accession>A0ABR2Y760</accession>
<comment type="caution">
    <text evidence="1">The sequence shown here is derived from an EMBL/GenBank/DDBJ whole genome shotgun (WGS) entry which is preliminary data.</text>
</comment>
<keyword evidence="2" id="KW-1185">Reference proteome</keyword>
<dbReference type="Gene3D" id="3.20.10.10">
    <property type="entry name" value="D-amino Acid Aminotransferase, subunit A, domain 2"/>
    <property type="match status" value="1"/>
</dbReference>
<dbReference type="InterPro" id="IPR043131">
    <property type="entry name" value="BCAT-like_N"/>
</dbReference>
<dbReference type="InterPro" id="IPR036038">
    <property type="entry name" value="Aminotransferase-like"/>
</dbReference>
<name>A0ABR2Y760_9PEZI</name>
<protein>
    <submittedName>
        <fullName evidence="1">Aminodeoxychorismate lyase</fullName>
    </submittedName>
</protein>
<sequence>MADFELFTSIRYDPTLLDAPKHEDLDTADWNRKVASPWYMLDYHRDRMLKAATHFGWKSAVEKIEGLEGLKRLEDFLEPFTRSTGLKPHRVKILLDEDGTLKHEFSPAQQTSLNNMFPIYLPAPEEAKEAKEAAVNILARPIPGKQPEYEIYVDSAATSHTEFTHYKTTKRQMYDDARKRLHLALADPKEVLLVNPTDGSIMEGSFTTPFFWRNNRWVTPPVSQGFQEGSGSGGNEGTTRRWALERGLAIEEKVMARSLQDGEECWISNGVRGFIFGRIKI</sequence>
<organism evidence="1 2">
    <name type="scientific">Seiridium cardinale</name>
    <dbReference type="NCBI Taxonomy" id="138064"/>
    <lineage>
        <taxon>Eukaryota</taxon>
        <taxon>Fungi</taxon>
        <taxon>Dikarya</taxon>
        <taxon>Ascomycota</taxon>
        <taxon>Pezizomycotina</taxon>
        <taxon>Sordariomycetes</taxon>
        <taxon>Xylariomycetidae</taxon>
        <taxon>Amphisphaeriales</taxon>
        <taxon>Sporocadaceae</taxon>
        <taxon>Seiridium</taxon>
    </lineage>
</organism>
<dbReference type="InterPro" id="IPR043132">
    <property type="entry name" value="BCAT-like_C"/>
</dbReference>
<dbReference type="GO" id="GO:0016829">
    <property type="term" value="F:lyase activity"/>
    <property type="evidence" value="ECO:0007669"/>
    <property type="project" value="UniProtKB-KW"/>
</dbReference>
<dbReference type="EMBL" id="JARVKM010000002">
    <property type="protein sequence ID" value="KAK9782569.1"/>
    <property type="molecule type" value="Genomic_DNA"/>
</dbReference>
<reference evidence="1 2" key="1">
    <citation type="submission" date="2024-02" db="EMBL/GenBank/DDBJ databases">
        <title>First draft genome assembly of two strains of Seiridium cardinale.</title>
        <authorList>
            <person name="Emiliani G."/>
            <person name="Scali E."/>
        </authorList>
    </citation>
    <scope>NUCLEOTIDE SEQUENCE [LARGE SCALE GENOMIC DNA]</scope>
    <source>
        <strain evidence="1 2">BM-138-000479</strain>
    </source>
</reference>
<evidence type="ECO:0000313" key="2">
    <source>
        <dbReference type="Proteomes" id="UP001465668"/>
    </source>
</evidence>
<gene>
    <name evidence="1" type="ORF">SCAR479_00912</name>
</gene>
<proteinExistence type="predicted"/>
<dbReference type="InterPro" id="IPR001544">
    <property type="entry name" value="Aminotrans_IV"/>
</dbReference>
<evidence type="ECO:0000313" key="1">
    <source>
        <dbReference type="EMBL" id="KAK9782569.1"/>
    </source>
</evidence>
<dbReference type="Proteomes" id="UP001465668">
    <property type="component" value="Unassembled WGS sequence"/>
</dbReference>
<dbReference type="SUPFAM" id="SSF56752">
    <property type="entry name" value="D-aminoacid aminotransferase-like PLP-dependent enzymes"/>
    <property type="match status" value="1"/>
</dbReference>
<keyword evidence="1" id="KW-0456">Lyase</keyword>